<name>A0A6F8XSA7_9ACTN</name>
<dbReference type="EMBL" id="AP022870">
    <property type="protein sequence ID" value="BCB76700.1"/>
    <property type="molecule type" value="Genomic_DNA"/>
</dbReference>
<dbReference type="Gene3D" id="1.10.357.10">
    <property type="entry name" value="Tetracycline Repressor, domain 2"/>
    <property type="match status" value="1"/>
</dbReference>
<dbReference type="InterPro" id="IPR009057">
    <property type="entry name" value="Homeodomain-like_sf"/>
</dbReference>
<accession>A0A6F8XSA7</accession>
<sequence length="204" mass="22232">MTADISGVPPSPRRGRPGYDQETVLRRAIDLFNRQGYDGTSMGDLAKELGFTKSAIYHHVPSKSHLLEQALDEALDGLAHALAAARAESGVTANERLRHAVRGSVMVLVDHLPAVTLLLRVRGNSEVESQALERRRHIDDALAEMVEAAVAEGALRNDLPPAMISRLLFGMVNSLVEWVRPDGRYDAEALADMVTTVAFDGLTR</sequence>
<dbReference type="RefSeq" id="WP_173036692.1">
    <property type="nucleotide sequence ID" value="NZ_AP022870.1"/>
</dbReference>
<proteinExistence type="predicted"/>
<dbReference type="InterPro" id="IPR050109">
    <property type="entry name" value="HTH-type_TetR-like_transc_reg"/>
</dbReference>
<reference evidence="6 7" key="1">
    <citation type="submission" date="2020-03" db="EMBL/GenBank/DDBJ databases">
        <title>Whole genome shotgun sequence of Phytohabitans flavus NBRC 107702.</title>
        <authorList>
            <person name="Komaki H."/>
            <person name="Tamura T."/>
        </authorList>
    </citation>
    <scope>NUCLEOTIDE SEQUENCE [LARGE SCALE GENOMIC DNA]</scope>
    <source>
        <strain evidence="6 7">NBRC 107702</strain>
    </source>
</reference>
<dbReference type="InterPro" id="IPR001647">
    <property type="entry name" value="HTH_TetR"/>
</dbReference>
<dbReference type="InterPro" id="IPR041490">
    <property type="entry name" value="KstR2_TetR_C"/>
</dbReference>
<gene>
    <name evidence="6" type="ORF">Pflav_031100</name>
</gene>
<keyword evidence="1" id="KW-0805">Transcription regulation</keyword>
<evidence type="ECO:0000259" key="5">
    <source>
        <dbReference type="PROSITE" id="PS50977"/>
    </source>
</evidence>
<keyword evidence="7" id="KW-1185">Reference proteome</keyword>
<evidence type="ECO:0000313" key="7">
    <source>
        <dbReference type="Proteomes" id="UP000502508"/>
    </source>
</evidence>
<evidence type="ECO:0000256" key="2">
    <source>
        <dbReference type="ARBA" id="ARBA00023125"/>
    </source>
</evidence>
<dbReference type="PANTHER" id="PTHR30055:SF234">
    <property type="entry name" value="HTH-TYPE TRANSCRIPTIONAL REGULATOR BETI"/>
    <property type="match status" value="1"/>
</dbReference>
<dbReference type="Pfam" id="PF17932">
    <property type="entry name" value="TetR_C_24"/>
    <property type="match status" value="1"/>
</dbReference>
<evidence type="ECO:0000313" key="6">
    <source>
        <dbReference type="EMBL" id="BCB76700.1"/>
    </source>
</evidence>
<dbReference type="AlphaFoldDB" id="A0A6F8XSA7"/>
<organism evidence="6 7">
    <name type="scientific">Phytohabitans flavus</name>
    <dbReference type="NCBI Taxonomy" id="1076124"/>
    <lineage>
        <taxon>Bacteria</taxon>
        <taxon>Bacillati</taxon>
        <taxon>Actinomycetota</taxon>
        <taxon>Actinomycetes</taxon>
        <taxon>Micromonosporales</taxon>
        <taxon>Micromonosporaceae</taxon>
    </lineage>
</organism>
<dbReference type="Proteomes" id="UP000502508">
    <property type="component" value="Chromosome"/>
</dbReference>
<dbReference type="InterPro" id="IPR036271">
    <property type="entry name" value="Tet_transcr_reg_TetR-rel_C_sf"/>
</dbReference>
<feature type="domain" description="HTH tetR-type" evidence="5">
    <location>
        <begin position="18"/>
        <end position="78"/>
    </location>
</feature>
<evidence type="ECO:0000256" key="1">
    <source>
        <dbReference type="ARBA" id="ARBA00023015"/>
    </source>
</evidence>
<dbReference type="PRINTS" id="PR00455">
    <property type="entry name" value="HTHTETR"/>
</dbReference>
<keyword evidence="3" id="KW-0804">Transcription</keyword>
<dbReference type="Pfam" id="PF00440">
    <property type="entry name" value="TetR_N"/>
    <property type="match status" value="1"/>
</dbReference>
<dbReference type="PROSITE" id="PS50977">
    <property type="entry name" value="HTH_TETR_2"/>
    <property type="match status" value="1"/>
</dbReference>
<evidence type="ECO:0000256" key="4">
    <source>
        <dbReference type="PROSITE-ProRule" id="PRU00335"/>
    </source>
</evidence>
<feature type="DNA-binding region" description="H-T-H motif" evidence="4">
    <location>
        <begin position="41"/>
        <end position="60"/>
    </location>
</feature>
<dbReference type="PANTHER" id="PTHR30055">
    <property type="entry name" value="HTH-TYPE TRANSCRIPTIONAL REGULATOR RUTR"/>
    <property type="match status" value="1"/>
</dbReference>
<dbReference type="GO" id="GO:0003700">
    <property type="term" value="F:DNA-binding transcription factor activity"/>
    <property type="evidence" value="ECO:0007669"/>
    <property type="project" value="TreeGrafter"/>
</dbReference>
<evidence type="ECO:0000256" key="3">
    <source>
        <dbReference type="ARBA" id="ARBA00023163"/>
    </source>
</evidence>
<dbReference type="Gene3D" id="1.10.10.60">
    <property type="entry name" value="Homeodomain-like"/>
    <property type="match status" value="1"/>
</dbReference>
<reference evidence="6 7" key="2">
    <citation type="submission" date="2020-03" db="EMBL/GenBank/DDBJ databases">
        <authorList>
            <person name="Ichikawa N."/>
            <person name="Kimura A."/>
            <person name="Kitahashi Y."/>
            <person name="Uohara A."/>
        </authorList>
    </citation>
    <scope>NUCLEOTIDE SEQUENCE [LARGE SCALE GENOMIC DNA]</scope>
    <source>
        <strain evidence="6 7">NBRC 107702</strain>
    </source>
</reference>
<dbReference type="SUPFAM" id="SSF46689">
    <property type="entry name" value="Homeodomain-like"/>
    <property type="match status" value="1"/>
</dbReference>
<dbReference type="KEGG" id="pfla:Pflav_031100"/>
<dbReference type="SUPFAM" id="SSF48498">
    <property type="entry name" value="Tetracyclin repressor-like, C-terminal domain"/>
    <property type="match status" value="1"/>
</dbReference>
<dbReference type="GO" id="GO:0000976">
    <property type="term" value="F:transcription cis-regulatory region binding"/>
    <property type="evidence" value="ECO:0007669"/>
    <property type="project" value="TreeGrafter"/>
</dbReference>
<keyword evidence="2 4" id="KW-0238">DNA-binding</keyword>
<protein>
    <submittedName>
        <fullName evidence="6">TetR family transcriptional regulator</fullName>
    </submittedName>
</protein>